<evidence type="ECO:0000313" key="4">
    <source>
        <dbReference type="Proteomes" id="UP001271007"/>
    </source>
</evidence>
<accession>A0AAJ0DKN6</accession>
<dbReference type="Pfam" id="PF20434">
    <property type="entry name" value="BD-FAE"/>
    <property type="match status" value="1"/>
</dbReference>
<dbReference type="InterPro" id="IPR029058">
    <property type="entry name" value="AB_hydrolase_fold"/>
</dbReference>
<name>A0AAJ0DKN6_9PEZI</name>
<reference evidence="3" key="1">
    <citation type="submission" date="2023-04" db="EMBL/GenBank/DDBJ databases">
        <title>Black Yeasts Isolated from many extreme environments.</title>
        <authorList>
            <person name="Coleine C."/>
            <person name="Stajich J.E."/>
            <person name="Selbmann L."/>
        </authorList>
    </citation>
    <scope>NUCLEOTIDE SEQUENCE</scope>
    <source>
        <strain evidence="3">CCFEE 5312</strain>
    </source>
</reference>
<protein>
    <recommendedName>
        <fullName evidence="2">BD-FAE-like domain-containing protein</fullName>
    </recommendedName>
</protein>
<dbReference type="InterPro" id="IPR049492">
    <property type="entry name" value="BD-FAE-like_dom"/>
</dbReference>
<dbReference type="PANTHER" id="PTHR48081">
    <property type="entry name" value="AB HYDROLASE SUPERFAMILY PROTEIN C4A8.06C"/>
    <property type="match status" value="1"/>
</dbReference>
<dbReference type="PANTHER" id="PTHR48081:SF3">
    <property type="entry name" value="ALPHA_BETA HYDROLASE FOLD-3 DOMAIN-CONTAINING PROTEIN"/>
    <property type="match status" value="1"/>
</dbReference>
<dbReference type="InterPro" id="IPR050300">
    <property type="entry name" value="GDXG_lipolytic_enzyme"/>
</dbReference>
<proteinExistence type="predicted"/>
<comment type="caution">
    <text evidence="3">The sequence shown here is derived from an EMBL/GenBank/DDBJ whole genome shotgun (WGS) entry which is preliminary data.</text>
</comment>
<dbReference type="EMBL" id="JAWDJX010000008">
    <property type="protein sequence ID" value="KAK3055728.1"/>
    <property type="molecule type" value="Genomic_DNA"/>
</dbReference>
<keyword evidence="1" id="KW-0378">Hydrolase</keyword>
<gene>
    <name evidence="3" type="ORF">LTR09_003649</name>
</gene>
<keyword evidence="4" id="KW-1185">Reference proteome</keyword>
<dbReference type="Proteomes" id="UP001271007">
    <property type="component" value="Unassembled WGS sequence"/>
</dbReference>
<sequence length="298" mass="32536">MADIKPTKTFIYKKVGKLEVPLDVYLPQDKPKAPALLWFHGGGLLQGNRNSLAPYMRKAVQQYGFCVISADYRFAPQVGVAEIFEDVKDCITYIRNELSANFDKDVVDVSHLAVSGSSAGGYLALLAGLYIEPKPDVIAPIYPITDPLGTFFTNSQPPPMGRARTHIEDIAPYLDPKAEVVANSGPNGEDKRTLMYVGMMQAANLADLLGIRDPKAAEPWRVSRNVQKHGLPPAYILHGDSDTAVGVEQADEVVGAAVGCGLEVVYERPHGKDHFLDAGADYQNETMFEFIVNNLTEA</sequence>
<dbReference type="Gene3D" id="3.40.50.1820">
    <property type="entry name" value="alpha/beta hydrolase"/>
    <property type="match status" value="1"/>
</dbReference>
<evidence type="ECO:0000313" key="3">
    <source>
        <dbReference type="EMBL" id="KAK3055728.1"/>
    </source>
</evidence>
<evidence type="ECO:0000256" key="1">
    <source>
        <dbReference type="ARBA" id="ARBA00022801"/>
    </source>
</evidence>
<organism evidence="3 4">
    <name type="scientific">Extremus antarcticus</name>
    <dbReference type="NCBI Taxonomy" id="702011"/>
    <lineage>
        <taxon>Eukaryota</taxon>
        <taxon>Fungi</taxon>
        <taxon>Dikarya</taxon>
        <taxon>Ascomycota</taxon>
        <taxon>Pezizomycotina</taxon>
        <taxon>Dothideomycetes</taxon>
        <taxon>Dothideomycetidae</taxon>
        <taxon>Mycosphaerellales</taxon>
        <taxon>Extremaceae</taxon>
        <taxon>Extremus</taxon>
    </lineage>
</organism>
<dbReference type="GO" id="GO:0016787">
    <property type="term" value="F:hydrolase activity"/>
    <property type="evidence" value="ECO:0007669"/>
    <property type="project" value="UniProtKB-KW"/>
</dbReference>
<evidence type="ECO:0000259" key="2">
    <source>
        <dbReference type="Pfam" id="PF20434"/>
    </source>
</evidence>
<dbReference type="AlphaFoldDB" id="A0AAJ0DKN6"/>
<feature type="domain" description="BD-FAE-like" evidence="2">
    <location>
        <begin position="22"/>
        <end position="130"/>
    </location>
</feature>
<dbReference type="SUPFAM" id="SSF53474">
    <property type="entry name" value="alpha/beta-Hydrolases"/>
    <property type="match status" value="1"/>
</dbReference>